<dbReference type="SMART" id="SM00516">
    <property type="entry name" value="SEC14"/>
    <property type="match status" value="1"/>
</dbReference>
<dbReference type="VEuPathDB" id="AmoebaDB:ACA1_341030"/>
<feature type="region of interest" description="Disordered" evidence="1">
    <location>
        <begin position="354"/>
        <end position="391"/>
    </location>
</feature>
<dbReference type="Gene3D" id="3.40.525.10">
    <property type="entry name" value="CRAL-TRIO lipid binding domain"/>
    <property type="match status" value="1"/>
</dbReference>
<dbReference type="OrthoDB" id="75724at2759"/>
<feature type="compositionally biased region" description="Basic and acidic residues" evidence="1">
    <location>
        <begin position="381"/>
        <end position="391"/>
    </location>
</feature>
<dbReference type="KEGG" id="acan:ACA1_341030"/>
<dbReference type="InterPro" id="IPR001251">
    <property type="entry name" value="CRAL-TRIO_dom"/>
</dbReference>
<accession>L8GS92</accession>
<dbReference type="SUPFAM" id="SSF52087">
    <property type="entry name" value="CRAL/TRIO domain"/>
    <property type="match status" value="1"/>
</dbReference>
<dbReference type="PROSITE" id="PS50191">
    <property type="entry name" value="CRAL_TRIO"/>
    <property type="match status" value="1"/>
</dbReference>
<dbReference type="Proteomes" id="UP000011083">
    <property type="component" value="Unassembled WGS sequence"/>
</dbReference>
<dbReference type="InterPro" id="IPR001849">
    <property type="entry name" value="PH_domain"/>
</dbReference>
<feature type="domain" description="CRAL-TRIO" evidence="3">
    <location>
        <begin position="199"/>
        <end position="365"/>
    </location>
</feature>
<gene>
    <name evidence="4" type="ORF">ACA1_341030</name>
</gene>
<proteinExistence type="predicted"/>
<dbReference type="CDD" id="cd00170">
    <property type="entry name" value="SEC14"/>
    <property type="match status" value="1"/>
</dbReference>
<dbReference type="PROSITE" id="PS50003">
    <property type="entry name" value="PH_DOMAIN"/>
    <property type="match status" value="1"/>
</dbReference>
<organism evidence="4 5">
    <name type="scientific">Acanthamoeba castellanii (strain ATCC 30010 / Neff)</name>
    <dbReference type="NCBI Taxonomy" id="1257118"/>
    <lineage>
        <taxon>Eukaryota</taxon>
        <taxon>Amoebozoa</taxon>
        <taxon>Discosea</taxon>
        <taxon>Longamoebia</taxon>
        <taxon>Centramoebida</taxon>
        <taxon>Acanthamoebidae</taxon>
        <taxon>Acanthamoeba</taxon>
    </lineage>
</organism>
<dbReference type="InterPro" id="IPR052578">
    <property type="entry name" value="PI_Transfer_CRAL-TRIO"/>
</dbReference>
<feature type="non-terminal residue" evidence="4">
    <location>
        <position position="1"/>
    </location>
</feature>
<dbReference type="PANTHER" id="PTHR45824">
    <property type="entry name" value="GH16843P"/>
    <property type="match status" value="1"/>
</dbReference>
<feature type="compositionally biased region" description="Acidic residues" evidence="1">
    <location>
        <begin position="371"/>
        <end position="380"/>
    </location>
</feature>
<dbReference type="GO" id="GO:0008526">
    <property type="term" value="F:phosphatidylinositol transfer activity"/>
    <property type="evidence" value="ECO:0007669"/>
    <property type="project" value="TreeGrafter"/>
</dbReference>
<dbReference type="SUPFAM" id="SSF46938">
    <property type="entry name" value="CRAL/TRIO N-terminal domain"/>
    <property type="match status" value="1"/>
</dbReference>
<dbReference type="AlphaFoldDB" id="L8GS92"/>
<dbReference type="Pfam" id="PF00650">
    <property type="entry name" value="CRAL_TRIO"/>
    <property type="match status" value="1"/>
</dbReference>
<dbReference type="InterPro" id="IPR036865">
    <property type="entry name" value="CRAL-TRIO_dom_sf"/>
</dbReference>
<dbReference type="EMBL" id="KB008030">
    <property type="protein sequence ID" value="ELR15473.1"/>
    <property type="molecule type" value="Genomic_DNA"/>
</dbReference>
<reference evidence="4 5" key="1">
    <citation type="journal article" date="2013" name="Genome Biol.">
        <title>Genome of Acanthamoeba castellanii highlights extensive lateral gene transfer and early evolution of tyrosine kinase signaling.</title>
        <authorList>
            <person name="Clarke M."/>
            <person name="Lohan A.J."/>
            <person name="Liu B."/>
            <person name="Lagkouvardos I."/>
            <person name="Roy S."/>
            <person name="Zafar N."/>
            <person name="Bertelli C."/>
            <person name="Schilde C."/>
            <person name="Kianianmomeni A."/>
            <person name="Burglin T.R."/>
            <person name="Frech C."/>
            <person name="Turcotte B."/>
            <person name="Kopec K.O."/>
            <person name="Synnott J.M."/>
            <person name="Choo C."/>
            <person name="Paponov I."/>
            <person name="Finkler A."/>
            <person name="Soon Heng Tan C."/>
            <person name="Hutchins A.P."/>
            <person name="Weinmeier T."/>
            <person name="Rattei T."/>
            <person name="Chu J.S."/>
            <person name="Gimenez G."/>
            <person name="Irimia M."/>
            <person name="Rigden D.J."/>
            <person name="Fitzpatrick D.A."/>
            <person name="Lorenzo-Morales J."/>
            <person name="Bateman A."/>
            <person name="Chiu C.H."/>
            <person name="Tang P."/>
            <person name="Hegemann P."/>
            <person name="Fromm H."/>
            <person name="Raoult D."/>
            <person name="Greub G."/>
            <person name="Miranda-Saavedra D."/>
            <person name="Chen N."/>
            <person name="Nash P."/>
            <person name="Ginger M.L."/>
            <person name="Horn M."/>
            <person name="Schaap P."/>
            <person name="Caler L."/>
            <person name="Loftus B."/>
        </authorList>
    </citation>
    <scope>NUCLEOTIDE SEQUENCE [LARGE SCALE GENOMIC DNA]</scope>
    <source>
        <strain evidence="4 5">Neff</strain>
    </source>
</reference>
<name>L8GS92_ACACF</name>
<dbReference type="InterPro" id="IPR011993">
    <property type="entry name" value="PH-like_dom_sf"/>
</dbReference>
<protein>
    <submittedName>
        <fullName evidence="4">CRAL/TRIO domain containing protein</fullName>
    </submittedName>
</protein>
<feature type="domain" description="PH" evidence="2">
    <location>
        <begin position="4"/>
        <end position="110"/>
    </location>
</feature>
<dbReference type="RefSeq" id="XP_004337486.1">
    <property type="nucleotide sequence ID" value="XM_004337438.1"/>
</dbReference>
<evidence type="ECO:0000259" key="2">
    <source>
        <dbReference type="PROSITE" id="PS50003"/>
    </source>
</evidence>
<evidence type="ECO:0000313" key="4">
    <source>
        <dbReference type="EMBL" id="ELR15473.1"/>
    </source>
</evidence>
<dbReference type="SMART" id="SM00233">
    <property type="entry name" value="PH"/>
    <property type="match status" value="1"/>
</dbReference>
<dbReference type="GeneID" id="14916115"/>
<keyword evidence="5" id="KW-1185">Reference proteome</keyword>
<evidence type="ECO:0000259" key="3">
    <source>
        <dbReference type="PROSITE" id="PS50191"/>
    </source>
</evidence>
<dbReference type="SUPFAM" id="SSF50729">
    <property type="entry name" value="PH domain-like"/>
    <property type="match status" value="1"/>
</dbReference>
<dbReference type="InterPro" id="IPR036273">
    <property type="entry name" value="CRAL/TRIO_N_dom_sf"/>
</dbReference>
<sequence length="391" mass="44722">SNAHQGREGYVHLGERAEGKAAFDFKKLYLRINTETGSLDFLKAPKNKDVAKRIELPSVEEVAAMDRDPKKLKATQWPFKVVVDKKPLIVMAESEKELNEWLESINASKKQATEFLDTILPRTAATLSNTQKVQLVNFREKLFSTGLTDEEKEWCNDACLARYLRARVDKFGWNLEKSLAMIQDTLKWRREFKPETIKEEDVKDLIEMGMLYNNGKDKQGRPIVMVKFNQPMTDFVLYTRYVVFVMEKAIASMNPEETEQMLWILDLKGSNRKCFPPKAVCKEALNIFYTHYPERLHKLFIVDAPKVFSVFWAMLGAFLESDTKAKINFLSGAIGAGQKKTDALLELVDVNVLESDYGGNNPSKDRGVIKEDEEEPEESELEAKEEQEGSA</sequence>
<dbReference type="PANTHER" id="PTHR45824:SF29">
    <property type="entry name" value="GH16843P"/>
    <property type="match status" value="1"/>
</dbReference>
<dbReference type="Gene3D" id="2.30.29.30">
    <property type="entry name" value="Pleckstrin-homology domain (PH domain)/Phosphotyrosine-binding domain (PTB)"/>
    <property type="match status" value="1"/>
</dbReference>
<evidence type="ECO:0000313" key="5">
    <source>
        <dbReference type="Proteomes" id="UP000011083"/>
    </source>
</evidence>
<evidence type="ECO:0000256" key="1">
    <source>
        <dbReference type="SAM" id="MobiDB-lite"/>
    </source>
</evidence>